<dbReference type="PANTHER" id="PTHR11096:SF1">
    <property type="entry name" value="RNA 3'-TERMINAL PHOSPHATE CYCLASE-LIKE PROTEIN"/>
    <property type="match status" value="1"/>
</dbReference>
<dbReference type="FunFam" id="3.30.360.20:FF:000001">
    <property type="entry name" value="RNA terminal phosphate cyclase-like 1"/>
    <property type="match status" value="1"/>
</dbReference>
<dbReference type="InterPro" id="IPR023797">
    <property type="entry name" value="RNA3'_phos_cyclase_dom"/>
</dbReference>
<dbReference type="Gene3D" id="3.65.10.20">
    <property type="entry name" value="RNA 3'-terminal phosphate cyclase domain"/>
    <property type="match status" value="1"/>
</dbReference>
<dbReference type="InterPro" id="IPR013792">
    <property type="entry name" value="RNA3'P_cycl/enolpyr_Trfase_a/b"/>
</dbReference>
<keyword evidence="4" id="KW-0539">Nucleus</keyword>
<dbReference type="PANTHER" id="PTHR11096">
    <property type="entry name" value="RNA 3' TERMINAL PHOSPHATE CYCLASE"/>
    <property type="match status" value="1"/>
</dbReference>
<dbReference type="EMBL" id="LR023991">
    <property type="protein sequence ID" value="SVE93610.1"/>
    <property type="molecule type" value="mRNA"/>
</dbReference>
<sequence>MSRNDSSQSSSTRLKYEGCNYFRQRLVLATLSCRPVSIFNIRSKENDPGLKEFEASFIRLLDKITNGSKIEVNETGTAVHYEPGLLYGGTIEHDCCTQRSISYYLEPLLAIAPFCKIPLNLTLRGVTNDQLDPSIDILRCSSLPVLKRFLLVDEDLMLKISKRGAPPKGGGEVVFTCPIRKQLRPLQYTDPGKVKKIRGVSYALRTSPTMTNRMIEAAKGVLLKYIPDVFILTDHRKGPGSGLSPGFGITLTAETINGTFLSAEATSNPQGEKQVASVAEDIGEKAAFLLLEEIYRGGCVDSSNQHLVLLLMALGPKDVSRVSLGPLSPYTIQFLRHLRDFFGIVFKMDTVNQDDESLRTGADKILMTCVGVGYTNLIDALFQFLDIFLLKTNNEENVNPGKS</sequence>
<dbReference type="PROSITE" id="PS01287">
    <property type="entry name" value="RTC"/>
    <property type="match status" value="1"/>
</dbReference>
<dbReference type="NCBIfam" id="TIGR03400">
    <property type="entry name" value="18S_RNA_Rcl1p"/>
    <property type="match status" value="1"/>
</dbReference>
<dbReference type="GO" id="GO:0000479">
    <property type="term" value="P:endonucleolytic cleavage of tricistronic rRNA transcript (SSU-rRNA, 5.8S rRNA, LSU-rRNA)"/>
    <property type="evidence" value="ECO:0007669"/>
    <property type="project" value="TreeGrafter"/>
</dbReference>
<dbReference type="AlphaFoldDB" id="A0A4Y7NK60"/>
<evidence type="ECO:0000259" key="5">
    <source>
        <dbReference type="Pfam" id="PF01137"/>
    </source>
</evidence>
<evidence type="ECO:0000259" key="6">
    <source>
        <dbReference type="Pfam" id="PF05189"/>
    </source>
</evidence>
<keyword evidence="3" id="KW-0690">Ribosome biogenesis</keyword>
<gene>
    <name evidence="7" type="primary">EOG090X05X4</name>
</gene>
<feature type="domain" description="RNA 3'-terminal phosphate cyclase" evidence="5">
    <location>
        <begin position="15"/>
        <end position="348"/>
    </location>
</feature>
<dbReference type="InterPro" id="IPR016443">
    <property type="entry name" value="RNA3'_term_phos_cyc_type_2"/>
</dbReference>
<proteinExistence type="evidence at transcript level"/>
<comment type="similarity">
    <text evidence="2">Belongs to the RNA 3'-terminal cyclase family. Type 2 subfamily.</text>
</comment>
<dbReference type="Pfam" id="PF05189">
    <property type="entry name" value="RTC_insert"/>
    <property type="match status" value="1"/>
</dbReference>
<dbReference type="CDD" id="cd00875">
    <property type="entry name" value="RNA_Cyclase_Class_I"/>
    <property type="match status" value="1"/>
</dbReference>
<comment type="subcellular location">
    <subcellularLocation>
        <location evidence="1">Nucleus</location>
        <location evidence="1">Nucleolus</location>
    </subcellularLocation>
</comment>
<dbReference type="InterPro" id="IPR000228">
    <property type="entry name" value="RNA3'_term_phos_cyc"/>
</dbReference>
<protein>
    <submittedName>
        <fullName evidence="7">EOG090X05X4</fullName>
    </submittedName>
</protein>
<dbReference type="GO" id="GO:0004521">
    <property type="term" value="F:RNA endonuclease activity"/>
    <property type="evidence" value="ECO:0007669"/>
    <property type="project" value="TreeGrafter"/>
</dbReference>
<dbReference type="InterPro" id="IPR036553">
    <property type="entry name" value="RPTC_insert"/>
</dbReference>
<evidence type="ECO:0000256" key="2">
    <source>
        <dbReference type="ARBA" id="ARBA00007089"/>
    </source>
</evidence>
<organism evidence="7">
    <name type="scientific">Scapholeberis mucronata</name>
    <dbReference type="NCBI Taxonomy" id="202097"/>
    <lineage>
        <taxon>Eukaryota</taxon>
        <taxon>Metazoa</taxon>
        <taxon>Ecdysozoa</taxon>
        <taxon>Arthropoda</taxon>
        <taxon>Crustacea</taxon>
        <taxon>Branchiopoda</taxon>
        <taxon>Diplostraca</taxon>
        <taxon>Cladocera</taxon>
        <taxon>Anomopoda</taxon>
        <taxon>Daphniidae</taxon>
        <taxon>Scapholeberis</taxon>
    </lineage>
</organism>
<reference evidence="7" key="1">
    <citation type="submission" date="2018-08" db="EMBL/GenBank/DDBJ databases">
        <authorList>
            <person name="Cornetti L."/>
        </authorList>
    </citation>
    <scope>NUCLEOTIDE SEQUENCE</scope>
    <source>
        <strain evidence="7">BE-ASS</strain>
    </source>
</reference>
<evidence type="ECO:0000256" key="1">
    <source>
        <dbReference type="ARBA" id="ARBA00004604"/>
    </source>
</evidence>
<dbReference type="InterPro" id="IPR020719">
    <property type="entry name" value="RNA3'_term_phos_cycl-like_CS"/>
</dbReference>
<dbReference type="Pfam" id="PF01137">
    <property type="entry name" value="RTC"/>
    <property type="match status" value="1"/>
</dbReference>
<evidence type="ECO:0000313" key="7">
    <source>
        <dbReference type="EMBL" id="SVE93610.1"/>
    </source>
</evidence>
<feature type="domain" description="RNA 3'-terminal phosphate cyclase insert" evidence="6">
    <location>
        <begin position="189"/>
        <end position="294"/>
    </location>
</feature>
<dbReference type="SUPFAM" id="SSF55205">
    <property type="entry name" value="EPT/RTPC-like"/>
    <property type="match status" value="1"/>
</dbReference>
<dbReference type="GO" id="GO:0005730">
    <property type="term" value="C:nucleolus"/>
    <property type="evidence" value="ECO:0007669"/>
    <property type="project" value="UniProtKB-SubCell"/>
</dbReference>
<evidence type="ECO:0000256" key="4">
    <source>
        <dbReference type="ARBA" id="ARBA00023242"/>
    </source>
</evidence>
<dbReference type="Gene3D" id="3.30.360.20">
    <property type="entry name" value="RNA 3'-terminal phosphate cyclase, insert domain"/>
    <property type="match status" value="1"/>
</dbReference>
<dbReference type="InterPro" id="IPR013791">
    <property type="entry name" value="RNA3'-term_phos_cycl_insert"/>
</dbReference>
<name>A0A4Y7NK60_9CRUS</name>
<accession>A0A4Y7NK60</accession>
<evidence type="ECO:0000256" key="3">
    <source>
        <dbReference type="ARBA" id="ARBA00022517"/>
    </source>
</evidence>
<dbReference type="InterPro" id="IPR037136">
    <property type="entry name" value="RNA3'_phos_cyclase_dom_sf"/>
</dbReference>
<dbReference type="PIRSF" id="PIRSF005378">
    <property type="entry name" value="RNA3'_term_phos_cycl_euk"/>
    <property type="match status" value="1"/>
</dbReference>